<dbReference type="PROSITE" id="PS00187">
    <property type="entry name" value="TPP_ENZYMES"/>
    <property type="match status" value="1"/>
</dbReference>
<feature type="domain" description="Thiamine pyrophosphate enzyme central" evidence="4">
    <location>
        <begin position="193"/>
        <end position="328"/>
    </location>
</feature>
<feature type="domain" description="Thiamine pyrophosphate enzyme N-terminal TPP-binding" evidence="6">
    <location>
        <begin position="8"/>
        <end position="115"/>
    </location>
</feature>
<reference evidence="7 8" key="1">
    <citation type="submission" date="2023-06" db="EMBL/GenBank/DDBJ databases">
        <authorList>
            <person name="Yushchuk O."/>
            <person name="Binda E."/>
            <person name="Ruckert-Reed C."/>
            <person name="Fedorenko V."/>
            <person name="Kalinowski J."/>
            <person name="Marinelli F."/>
        </authorList>
    </citation>
    <scope>NUCLEOTIDE SEQUENCE [LARGE SCALE GENOMIC DNA]</scope>
    <source>
        <strain evidence="7 8">NRRL 3884</strain>
    </source>
</reference>
<dbReference type="PANTHER" id="PTHR18968">
    <property type="entry name" value="THIAMINE PYROPHOSPHATE ENZYMES"/>
    <property type="match status" value="1"/>
</dbReference>
<evidence type="ECO:0000313" key="7">
    <source>
        <dbReference type="EMBL" id="WIM92826.1"/>
    </source>
</evidence>
<evidence type="ECO:0000256" key="3">
    <source>
        <dbReference type="RuleBase" id="RU362132"/>
    </source>
</evidence>
<evidence type="ECO:0000256" key="2">
    <source>
        <dbReference type="ARBA" id="ARBA00023052"/>
    </source>
</evidence>
<dbReference type="InterPro" id="IPR012001">
    <property type="entry name" value="Thiamin_PyroP_enz_TPP-bd_dom"/>
</dbReference>
<dbReference type="CDD" id="cd07035">
    <property type="entry name" value="TPP_PYR_POX_like"/>
    <property type="match status" value="1"/>
</dbReference>
<evidence type="ECO:0000259" key="4">
    <source>
        <dbReference type="Pfam" id="PF00205"/>
    </source>
</evidence>
<dbReference type="InterPro" id="IPR029035">
    <property type="entry name" value="DHS-like_NAD/FAD-binding_dom"/>
</dbReference>
<dbReference type="Pfam" id="PF02775">
    <property type="entry name" value="TPP_enzyme_C"/>
    <property type="match status" value="1"/>
</dbReference>
<dbReference type="Gene3D" id="3.40.50.970">
    <property type="match status" value="2"/>
</dbReference>
<evidence type="ECO:0000313" key="8">
    <source>
        <dbReference type="Proteomes" id="UP001240150"/>
    </source>
</evidence>
<name>A0ABY8W4P0_9ACTN</name>
<feature type="domain" description="Thiamine pyrophosphate enzyme TPP-binding" evidence="5">
    <location>
        <begin position="396"/>
        <end position="538"/>
    </location>
</feature>
<evidence type="ECO:0000259" key="5">
    <source>
        <dbReference type="Pfam" id="PF02775"/>
    </source>
</evidence>
<dbReference type="InterPro" id="IPR012000">
    <property type="entry name" value="Thiamin_PyroP_enz_cen_dom"/>
</dbReference>
<comment type="similarity">
    <text evidence="1 3">Belongs to the TPP enzyme family.</text>
</comment>
<dbReference type="InterPro" id="IPR045229">
    <property type="entry name" value="TPP_enz"/>
</dbReference>
<evidence type="ECO:0000259" key="6">
    <source>
        <dbReference type="Pfam" id="PF02776"/>
    </source>
</evidence>
<organism evidence="7 8">
    <name type="scientific">Actinoplanes oblitus</name>
    <dbReference type="NCBI Taxonomy" id="3040509"/>
    <lineage>
        <taxon>Bacteria</taxon>
        <taxon>Bacillati</taxon>
        <taxon>Actinomycetota</taxon>
        <taxon>Actinomycetes</taxon>
        <taxon>Micromonosporales</taxon>
        <taxon>Micromonosporaceae</taxon>
        <taxon>Actinoplanes</taxon>
    </lineage>
</organism>
<keyword evidence="8" id="KW-1185">Reference proteome</keyword>
<keyword evidence="2 3" id="KW-0786">Thiamine pyrophosphate</keyword>
<dbReference type="Gene3D" id="3.40.50.1220">
    <property type="entry name" value="TPP-binding domain"/>
    <property type="match status" value="1"/>
</dbReference>
<proteinExistence type="inferred from homology"/>
<dbReference type="Pfam" id="PF02776">
    <property type="entry name" value="TPP_enzyme_N"/>
    <property type="match status" value="1"/>
</dbReference>
<dbReference type="RefSeq" id="WP_284914033.1">
    <property type="nucleotide sequence ID" value="NZ_CP126980.1"/>
</dbReference>
<dbReference type="EMBL" id="CP126980">
    <property type="protein sequence ID" value="WIM92826.1"/>
    <property type="molecule type" value="Genomic_DNA"/>
</dbReference>
<dbReference type="SUPFAM" id="SSF52518">
    <property type="entry name" value="Thiamin diphosphate-binding fold (THDP-binding)"/>
    <property type="match status" value="2"/>
</dbReference>
<dbReference type="CDD" id="cd02002">
    <property type="entry name" value="TPP_BFDC"/>
    <property type="match status" value="1"/>
</dbReference>
<dbReference type="PANTHER" id="PTHR18968:SF133">
    <property type="entry name" value="BENZOYLFORMATE DECARBOXYLASE"/>
    <property type="match status" value="1"/>
</dbReference>
<evidence type="ECO:0000256" key="1">
    <source>
        <dbReference type="ARBA" id="ARBA00007812"/>
    </source>
</evidence>
<dbReference type="InterPro" id="IPR029061">
    <property type="entry name" value="THDP-binding"/>
</dbReference>
<dbReference type="InterPro" id="IPR000399">
    <property type="entry name" value="TPP-bd_CS"/>
</dbReference>
<dbReference type="Pfam" id="PF00205">
    <property type="entry name" value="TPP_enzyme_M"/>
    <property type="match status" value="1"/>
</dbReference>
<gene>
    <name evidence="7" type="ORF">ACTOB_004784</name>
</gene>
<dbReference type="SUPFAM" id="SSF52467">
    <property type="entry name" value="DHS-like NAD/FAD-binding domain"/>
    <property type="match status" value="1"/>
</dbReference>
<accession>A0ABY8W4P0</accession>
<dbReference type="InterPro" id="IPR011766">
    <property type="entry name" value="TPP_enzyme_TPP-bd"/>
</dbReference>
<sequence length="543" mass="58016">MGTASRPGRQAVVEQLVADGHRYLFGNPGTVEEGLLDALQETADLEYVFALHEAAALGMADGYARATRRPAIVQLHSGVGLGNGIGMMYQAMRGHSPLVVLAGDAGLRYEALDAQMAADLVAMARPVTKWATRVTHPDSLLRVLRRACKVAATPPYGPVFVALPMDVLDAANSERVVPTTIPQSAVTPPHHTVRRIAAALAGARRPLIIAGDGVTASGAQTVLGEVAELVGAPVYGGDWSEVNLDHRHPCFRGQFGHMFGTASLPVTNAADVVLICGTSVLPEVFPEVGEIFDEQATVVHVDLNAWEIGKNHRVDVPVLADPAATLHQVREELRHHMTPARAELAWQRRAEFAGQPAGTPPDRPVLDTFLRTLRDRAEDLVVFDEAITASPHLLHHLRPGGPDSYFLTRGGSLGVGLPGAVGLKLARPEATVVGFAGDGGSMYTFQALWTAARHRIPAKFVICDNGNYQILRDNIAVYWSQEGLPAREAPDSFRLDDPHIDFVSLARGLGVAACDADAPASAVDAVEKALGHDGPFLVRLDTR</sequence>
<dbReference type="Proteomes" id="UP001240150">
    <property type="component" value="Chromosome"/>
</dbReference>
<protein>
    <submittedName>
        <fullName evidence="7">Thiamine pyrophosphate-binding protein</fullName>
    </submittedName>
</protein>